<dbReference type="AlphaFoldDB" id="A0A9Q3D4X8"/>
<protein>
    <submittedName>
        <fullName evidence="2">Uncharacterized protein</fullName>
    </submittedName>
</protein>
<dbReference type="EMBL" id="AVOT02013185">
    <property type="protein sequence ID" value="MBW0495592.1"/>
    <property type="molecule type" value="Genomic_DNA"/>
</dbReference>
<name>A0A9Q3D4X8_9BASI</name>
<accession>A0A9Q3D4X8</accession>
<sequence length="101" mass="11366">MGLKYCLRPQSADQDLPFNSGEFTLLYGPGPPSMDPGHMGQNHPDLLPWTPWNPRKVMPRGTPIAPTDCRLWVVGTKKGQKGQKFNILHRRGRDSKDPEDS</sequence>
<proteinExistence type="predicted"/>
<evidence type="ECO:0000256" key="1">
    <source>
        <dbReference type="SAM" id="MobiDB-lite"/>
    </source>
</evidence>
<dbReference type="Proteomes" id="UP000765509">
    <property type="component" value="Unassembled WGS sequence"/>
</dbReference>
<keyword evidence="3" id="KW-1185">Reference proteome</keyword>
<gene>
    <name evidence="2" type="ORF">O181_035307</name>
</gene>
<evidence type="ECO:0000313" key="2">
    <source>
        <dbReference type="EMBL" id="MBW0495592.1"/>
    </source>
</evidence>
<evidence type="ECO:0000313" key="3">
    <source>
        <dbReference type="Proteomes" id="UP000765509"/>
    </source>
</evidence>
<feature type="region of interest" description="Disordered" evidence="1">
    <location>
        <begin position="81"/>
        <end position="101"/>
    </location>
</feature>
<feature type="region of interest" description="Disordered" evidence="1">
    <location>
        <begin position="28"/>
        <end position="47"/>
    </location>
</feature>
<reference evidence="2" key="1">
    <citation type="submission" date="2021-03" db="EMBL/GenBank/DDBJ databases">
        <title>Draft genome sequence of rust myrtle Austropuccinia psidii MF-1, a brazilian biotype.</title>
        <authorList>
            <person name="Quecine M.C."/>
            <person name="Pachon D.M.R."/>
            <person name="Bonatelli M.L."/>
            <person name="Correr F.H."/>
            <person name="Franceschini L.M."/>
            <person name="Leite T.F."/>
            <person name="Margarido G.R.A."/>
            <person name="Almeida C.A."/>
            <person name="Ferrarezi J.A."/>
            <person name="Labate C.A."/>
        </authorList>
    </citation>
    <scope>NUCLEOTIDE SEQUENCE</scope>
    <source>
        <strain evidence="2">MF-1</strain>
    </source>
</reference>
<organism evidence="2 3">
    <name type="scientific">Austropuccinia psidii MF-1</name>
    <dbReference type="NCBI Taxonomy" id="1389203"/>
    <lineage>
        <taxon>Eukaryota</taxon>
        <taxon>Fungi</taxon>
        <taxon>Dikarya</taxon>
        <taxon>Basidiomycota</taxon>
        <taxon>Pucciniomycotina</taxon>
        <taxon>Pucciniomycetes</taxon>
        <taxon>Pucciniales</taxon>
        <taxon>Sphaerophragmiaceae</taxon>
        <taxon>Austropuccinia</taxon>
    </lineage>
</organism>
<comment type="caution">
    <text evidence="2">The sequence shown here is derived from an EMBL/GenBank/DDBJ whole genome shotgun (WGS) entry which is preliminary data.</text>
</comment>